<reference evidence="3 4" key="1">
    <citation type="submission" date="2018-06" db="EMBL/GenBank/DDBJ databases">
        <title>Genomic Encyclopedia of Archaeal and Bacterial Type Strains, Phase II (KMG-II): from individual species to whole genera.</title>
        <authorList>
            <person name="Goeker M."/>
        </authorList>
    </citation>
    <scope>NUCLEOTIDE SEQUENCE [LARGE SCALE GENOMIC DNA]</scope>
    <source>
        <strain evidence="3 4">T4</strain>
    </source>
</reference>
<accession>A0A326RIT9</accession>
<dbReference type="CDD" id="cd02440">
    <property type="entry name" value="AdoMet_MTases"/>
    <property type="match status" value="1"/>
</dbReference>
<keyword evidence="4" id="KW-1185">Reference proteome</keyword>
<dbReference type="Proteomes" id="UP000248917">
    <property type="component" value="Unassembled WGS sequence"/>
</dbReference>
<sequence>MLLKKIKRLFHKEISYPLKGIYNGHHQITYRGIPCIKCPFDYVTYQMILNEVKPDLIIEIGTNKGGSALYLADLMDIMGKGQIHSIDIQDEAFDLVRKHPRIKLFTEGWQKYDLELAKNFETILVIEDSSHEYENTLHAIQKFGPHVTPGSYLIVEDGIIGAMGWTKSYGGGPVKAIECFLNDNSDFYRDTKWENFFGENSTFNTKGFLKRNI</sequence>
<dbReference type="SUPFAM" id="SSF53335">
    <property type="entry name" value="S-adenosyl-L-methionine-dependent methyltransferases"/>
    <property type="match status" value="1"/>
</dbReference>
<dbReference type="Pfam" id="PF04989">
    <property type="entry name" value="RMNT_CmcI"/>
    <property type="match status" value="1"/>
</dbReference>
<dbReference type="GO" id="GO:0032259">
    <property type="term" value="P:methylation"/>
    <property type="evidence" value="ECO:0007669"/>
    <property type="project" value="UniProtKB-KW"/>
</dbReference>
<evidence type="ECO:0000313" key="3">
    <source>
        <dbReference type="EMBL" id="PZV76699.1"/>
    </source>
</evidence>
<gene>
    <name evidence="3" type="ORF">CLV31_12424</name>
</gene>
<dbReference type="InterPro" id="IPR007072">
    <property type="entry name" value="RNMT_CmcI"/>
</dbReference>
<evidence type="ECO:0000313" key="4">
    <source>
        <dbReference type="Proteomes" id="UP000248917"/>
    </source>
</evidence>
<dbReference type="EMBL" id="QKTX01000024">
    <property type="protein sequence ID" value="PZV76699.1"/>
    <property type="molecule type" value="Genomic_DNA"/>
</dbReference>
<dbReference type="RefSeq" id="WP_111394985.1">
    <property type="nucleotide sequence ID" value="NZ_QKTX01000024.1"/>
</dbReference>
<name>A0A326RIT9_9BACT</name>
<dbReference type="GO" id="GO:0071770">
    <property type="term" value="P:DIM/DIP cell wall layer assembly"/>
    <property type="evidence" value="ECO:0007669"/>
    <property type="project" value="TreeGrafter"/>
</dbReference>
<comment type="caution">
    <text evidence="3">The sequence shown here is derived from an EMBL/GenBank/DDBJ whole genome shotgun (WGS) entry which is preliminary data.</text>
</comment>
<dbReference type="PANTHER" id="PTHR40048:SF1">
    <property type="entry name" value="RHAMNOSYL O-METHYLTRANSFERASE"/>
    <property type="match status" value="1"/>
</dbReference>
<dbReference type="GO" id="GO:0008168">
    <property type="term" value="F:methyltransferase activity"/>
    <property type="evidence" value="ECO:0007669"/>
    <property type="project" value="UniProtKB-KW"/>
</dbReference>
<keyword evidence="1" id="KW-0489">Methyltransferase</keyword>
<organism evidence="3 4">
    <name type="scientific">Algoriphagus aquaeductus</name>
    <dbReference type="NCBI Taxonomy" id="475299"/>
    <lineage>
        <taxon>Bacteria</taxon>
        <taxon>Pseudomonadati</taxon>
        <taxon>Bacteroidota</taxon>
        <taxon>Cytophagia</taxon>
        <taxon>Cytophagales</taxon>
        <taxon>Cyclobacteriaceae</taxon>
        <taxon>Algoriphagus</taxon>
    </lineage>
</organism>
<dbReference type="AlphaFoldDB" id="A0A326RIT9"/>
<dbReference type="Gene3D" id="3.40.50.150">
    <property type="entry name" value="Vaccinia Virus protein VP39"/>
    <property type="match status" value="1"/>
</dbReference>
<dbReference type="PANTHER" id="PTHR40048">
    <property type="entry name" value="RHAMNOSYL O-METHYLTRANSFERASE"/>
    <property type="match status" value="1"/>
</dbReference>
<dbReference type="GO" id="GO:0005886">
    <property type="term" value="C:plasma membrane"/>
    <property type="evidence" value="ECO:0007669"/>
    <property type="project" value="TreeGrafter"/>
</dbReference>
<keyword evidence="2" id="KW-0808">Transferase</keyword>
<dbReference type="GO" id="GO:0008610">
    <property type="term" value="P:lipid biosynthetic process"/>
    <property type="evidence" value="ECO:0007669"/>
    <property type="project" value="InterPro"/>
</dbReference>
<evidence type="ECO:0000256" key="2">
    <source>
        <dbReference type="ARBA" id="ARBA00022679"/>
    </source>
</evidence>
<evidence type="ECO:0000256" key="1">
    <source>
        <dbReference type="ARBA" id="ARBA00022603"/>
    </source>
</evidence>
<proteinExistence type="predicted"/>
<protein>
    <submittedName>
        <fullName evidence="3">Cephalosporin hydroxylase</fullName>
    </submittedName>
</protein>
<dbReference type="InterPro" id="IPR029063">
    <property type="entry name" value="SAM-dependent_MTases_sf"/>
</dbReference>
<dbReference type="OrthoDB" id="189417at2"/>